<evidence type="ECO:0000256" key="1">
    <source>
        <dbReference type="SAM" id="Phobius"/>
    </source>
</evidence>
<accession>A0A0L0WCE4</accession>
<dbReference type="RefSeq" id="WP_050354706.1">
    <property type="nucleotide sequence ID" value="NZ_LGSS01000004.1"/>
</dbReference>
<keyword evidence="1" id="KW-0812">Transmembrane</keyword>
<keyword evidence="1" id="KW-0472">Membrane</keyword>
<dbReference type="AlphaFoldDB" id="A0A0L0WCE4"/>
<evidence type="ECO:0000313" key="2">
    <source>
        <dbReference type="EMBL" id="KNF09137.1"/>
    </source>
</evidence>
<keyword evidence="1" id="KW-1133">Transmembrane helix</keyword>
<feature type="transmembrane region" description="Helical" evidence="1">
    <location>
        <begin position="46"/>
        <end position="66"/>
    </location>
</feature>
<evidence type="ECO:0000313" key="3">
    <source>
        <dbReference type="Proteomes" id="UP000037267"/>
    </source>
</evidence>
<proteinExistence type="predicted"/>
<protein>
    <submittedName>
        <fullName evidence="2">Uncharacterized protein</fullName>
    </submittedName>
</protein>
<comment type="caution">
    <text evidence="2">The sequence shown here is derived from an EMBL/GenBank/DDBJ whole genome shotgun (WGS) entry which is preliminary data.</text>
</comment>
<feature type="transmembrane region" description="Helical" evidence="1">
    <location>
        <begin position="78"/>
        <end position="96"/>
    </location>
</feature>
<gene>
    <name evidence="2" type="ORF">CLPU_4c01830</name>
</gene>
<reference evidence="3" key="1">
    <citation type="submission" date="2015-07" db="EMBL/GenBank/DDBJ databases">
        <title>Draft genome sequence of the purine-degrading Gottschalkia purinilyticum DSM 1384 (formerly Clostridium purinilyticum).</title>
        <authorList>
            <person name="Poehlein A."/>
            <person name="Schiel-Bengelsdorf B."/>
            <person name="Bengelsdorf F.R."/>
            <person name="Daniel R."/>
            <person name="Duerre P."/>
        </authorList>
    </citation>
    <scope>NUCLEOTIDE SEQUENCE [LARGE SCALE GENOMIC DNA]</scope>
    <source>
        <strain evidence="3">DSM 1384</strain>
    </source>
</reference>
<name>A0A0L0WCE4_GOTPU</name>
<sequence>MGNKLRRAFKYSLNISLLVFICFSMFIQIIWAIFTGEDIPVKISTYEFSMFLVFSMSIIIASILYLRRIRINSILQTIILTMFLLYSFICLFPWLAMIKDSIKHNRILLENIIRISGLTGTITIMLLSLKKVLICVKQVVQNKSIEE</sequence>
<feature type="transmembrane region" description="Helical" evidence="1">
    <location>
        <begin position="12"/>
        <end position="34"/>
    </location>
</feature>
<dbReference type="EMBL" id="LGSS01000004">
    <property type="protein sequence ID" value="KNF09137.1"/>
    <property type="molecule type" value="Genomic_DNA"/>
</dbReference>
<keyword evidence="3" id="KW-1185">Reference proteome</keyword>
<feature type="transmembrane region" description="Helical" evidence="1">
    <location>
        <begin position="108"/>
        <end position="129"/>
    </location>
</feature>
<organism evidence="2 3">
    <name type="scientific">Gottschalkia purinilytica</name>
    <name type="common">Clostridium purinilyticum</name>
    <dbReference type="NCBI Taxonomy" id="1503"/>
    <lineage>
        <taxon>Bacteria</taxon>
        <taxon>Bacillati</taxon>
        <taxon>Bacillota</taxon>
        <taxon>Tissierellia</taxon>
        <taxon>Tissierellales</taxon>
        <taxon>Gottschalkiaceae</taxon>
        <taxon>Gottschalkia</taxon>
    </lineage>
</organism>
<dbReference type="Proteomes" id="UP000037267">
    <property type="component" value="Unassembled WGS sequence"/>
</dbReference>